<dbReference type="AlphaFoldDB" id="A0A1I7J2X1"/>
<dbReference type="RefSeq" id="WP_074976126.1">
    <property type="nucleotide sequence ID" value="NZ_FPBZ01000046.1"/>
</dbReference>
<protein>
    <submittedName>
        <fullName evidence="1">Uncharacterized protein</fullName>
    </submittedName>
</protein>
<proteinExistence type="predicted"/>
<dbReference type="EMBL" id="FPBZ01000046">
    <property type="protein sequence ID" value="SFU79497.1"/>
    <property type="molecule type" value="Genomic_DNA"/>
</dbReference>
<gene>
    <name evidence="1" type="ORF">SAMN05216417_1461</name>
</gene>
<evidence type="ECO:0000313" key="1">
    <source>
        <dbReference type="EMBL" id="SFU79497.1"/>
    </source>
</evidence>
<dbReference type="Proteomes" id="UP000182649">
    <property type="component" value="Unassembled WGS sequence"/>
</dbReference>
<organism evidence="1 2">
    <name type="scientific">Nitrosospira multiformis</name>
    <dbReference type="NCBI Taxonomy" id="1231"/>
    <lineage>
        <taxon>Bacteria</taxon>
        <taxon>Pseudomonadati</taxon>
        <taxon>Pseudomonadota</taxon>
        <taxon>Betaproteobacteria</taxon>
        <taxon>Nitrosomonadales</taxon>
        <taxon>Nitrosomonadaceae</taxon>
        <taxon>Nitrosospira</taxon>
    </lineage>
</organism>
<name>A0A1I7J2X1_9PROT</name>
<reference evidence="2" key="1">
    <citation type="submission" date="2016-10" db="EMBL/GenBank/DDBJ databases">
        <authorList>
            <person name="Varghese N."/>
            <person name="Submissions S."/>
        </authorList>
    </citation>
    <scope>NUCLEOTIDE SEQUENCE [LARGE SCALE GENOMIC DNA]</scope>
    <source>
        <strain evidence="2">Nl14</strain>
    </source>
</reference>
<dbReference type="OrthoDB" id="9152158at2"/>
<sequence>MSTRDDAIPAAFIKLLRKLRPELKAEPIKVQQALAYLAWVSPMRSRAHNELEGYMSIPYQELSSLFGRSAFKALNERVRLFNVTPNWSKDRGVTRGYKLQDDLELAVRKYLGGWWRRGRKVERTLIGLDGNILHSIPQAIASKDMNGVTAKAWNRAAVKNLVPVDVLRLRQYRRQLERMIDEPQADLFIQGNVSDYQYRLDMMGHIMDMGREHDGQRCVIQRYEESGSGRLYGKNITLQTVPKSIKEVALHGLWEYDFANCHYSILYQLAARLGIECKAIGNYLQNKRQVRQQIVTDAGINVDQAKTCLISLIYGARFSPRDEDAIPAAVGKKAALRLYQHPLFQALKEDVTRARQEIIKKWPRSRLRLKNAYGKWISEKESPLRILAHLLQGIEARMLEAVRKLYPHEILLLQHDGFASAVRLDIARMEQSIHEATGYRMQIEETRISLSPDLGIHQR</sequence>
<evidence type="ECO:0000313" key="2">
    <source>
        <dbReference type="Proteomes" id="UP000182649"/>
    </source>
</evidence>
<accession>A0A1I7J2X1</accession>